<dbReference type="Proteomes" id="UP000007819">
    <property type="component" value="Chromosome A1"/>
</dbReference>
<comment type="subcellular location">
    <subcellularLocation>
        <location evidence="1">Preautophagosomal structure</location>
    </subcellularLocation>
</comment>
<dbReference type="Gene3D" id="3.30.900.10">
    <property type="entry name" value="HORMA domain"/>
    <property type="match status" value="1"/>
</dbReference>
<name>A0A8R2JPG6_ACYPI</name>
<dbReference type="GO" id="GO:1990316">
    <property type="term" value="C:Atg1/ULK1 kinase complex"/>
    <property type="evidence" value="ECO:0007669"/>
    <property type="project" value="InterPro"/>
</dbReference>
<dbReference type="OrthoDB" id="70161at2759"/>
<evidence type="ECO:0000259" key="6">
    <source>
        <dbReference type="Pfam" id="PF10033"/>
    </source>
</evidence>
<evidence type="ECO:0000256" key="4">
    <source>
        <dbReference type="RuleBase" id="RU361214"/>
    </source>
</evidence>
<dbReference type="PANTHER" id="PTHR13430:SF4">
    <property type="entry name" value="AUTOPHAGY-RELATED PROTEIN 13"/>
    <property type="match status" value="1"/>
</dbReference>
<dbReference type="GO" id="GO:0000423">
    <property type="term" value="P:mitophagy"/>
    <property type="evidence" value="ECO:0007669"/>
    <property type="project" value="TreeGrafter"/>
</dbReference>
<dbReference type="PANTHER" id="PTHR13430">
    <property type="match status" value="1"/>
</dbReference>
<evidence type="ECO:0000256" key="1">
    <source>
        <dbReference type="ARBA" id="ARBA00004329"/>
    </source>
</evidence>
<keyword evidence="5" id="KW-0175">Coiled coil</keyword>
<evidence type="ECO:0000256" key="3">
    <source>
        <dbReference type="ARBA" id="ARBA00023006"/>
    </source>
</evidence>
<feature type="domain" description="Autophagy-related protein 13 N-terminal" evidence="6">
    <location>
        <begin position="155"/>
        <end position="258"/>
    </location>
</feature>
<evidence type="ECO:0000313" key="8">
    <source>
        <dbReference type="Proteomes" id="UP000007819"/>
    </source>
</evidence>
<evidence type="ECO:0000313" key="7">
    <source>
        <dbReference type="EnsemblMetazoa" id="XP_029343893.1"/>
    </source>
</evidence>
<dbReference type="RefSeq" id="XP_029343893.1">
    <property type="nucleotide sequence ID" value="XM_029488033.1"/>
</dbReference>
<keyword evidence="8" id="KW-1185">Reference proteome</keyword>
<protein>
    <recommendedName>
        <fullName evidence="4">Autophagy-related protein 13</fullName>
    </recommendedName>
</protein>
<dbReference type="Pfam" id="PF10033">
    <property type="entry name" value="ATG13"/>
    <property type="match status" value="1"/>
</dbReference>
<evidence type="ECO:0000256" key="2">
    <source>
        <dbReference type="ARBA" id="ARBA00007341"/>
    </source>
</evidence>
<feature type="coiled-coil region" evidence="5">
    <location>
        <begin position="63"/>
        <end position="90"/>
    </location>
</feature>
<dbReference type="GO" id="GO:0000407">
    <property type="term" value="C:phagophore assembly site"/>
    <property type="evidence" value="ECO:0007669"/>
    <property type="project" value="UniProtKB-SubCell"/>
</dbReference>
<sequence>MRYLPFFDINPETTCLATCLLNRNRSLQDAENGDANNSFKTKTVKMFKVINSLSIKKIKMVDTRTLTESAEKERQEMEQLTKLMTMKSAQIIVQSRMGERLHTYCTNQNSSMNVAIKEIPDVVTETKLALSNGLGDSVPLCVEIFLKTIDGDMMTLETWSIGLLAESAFDPFCSRHLVYTLYNRLGILLKSLVSVSRVIPAYRYSRQQSHDSFQIHHRIYAGEPQVHTLGKEYKELQIGQVSMPIGTIQVTVCYRTSMTLTSQQDPIMLKSDHFRKEYSPRHNQIIKTPIDQSRTAYIMDDWTVGAFSDSLEEKVKKLNLYRIPEFPKDAFIKPRKRAEYWPPHMVPSNQLQKLQESTNENNNSVTSSIQNNKTSALSNTVAISTGVANNVNTSETKNKFNHSMNTSSNEAINDFILVELGQPVKPQSPEDFCRRRSCDTNPLQFKPAAFSDSNPNIELALFYQKFLGAPSLKVRSEHLNVCNHLSEIVEQIKCFDQRMVEFDRVVLDLCHKDDDSE</sequence>
<dbReference type="EnsemblMetazoa" id="XM_029488033.1">
    <property type="protein sequence ID" value="XP_029343893.1"/>
    <property type="gene ID" value="LOC100573619"/>
</dbReference>
<proteinExistence type="inferred from homology"/>
<dbReference type="GeneID" id="100573619"/>
<dbReference type="AlphaFoldDB" id="A0A8R2JPG6"/>
<dbReference type="InterPro" id="IPR018731">
    <property type="entry name" value="Atg13_N"/>
</dbReference>
<reference evidence="7" key="2">
    <citation type="submission" date="2022-06" db="UniProtKB">
        <authorList>
            <consortium name="EnsemblMetazoa"/>
        </authorList>
    </citation>
    <scope>IDENTIFICATION</scope>
</reference>
<keyword evidence="3 4" id="KW-0072">Autophagy</keyword>
<evidence type="ECO:0000256" key="5">
    <source>
        <dbReference type="SAM" id="Coils"/>
    </source>
</evidence>
<accession>A0A8R2JPG6</accession>
<dbReference type="GO" id="GO:0034727">
    <property type="term" value="P:piecemeal microautophagy of the nucleus"/>
    <property type="evidence" value="ECO:0007669"/>
    <property type="project" value="TreeGrafter"/>
</dbReference>
<dbReference type="InterPro" id="IPR040182">
    <property type="entry name" value="ATG13"/>
</dbReference>
<comment type="similarity">
    <text evidence="2 4">Belongs to the ATG13 family. Metazoan subfamily.</text>
</comment>
<organism evidence="7 8">
    <name type="scientific">Acyrthosiphon pisum</name>
    <name type="common">Pea aphid</name>
    <dbReference type="NCBI Taxonomy" id="7029"/>
    <lineage>
        <taxon>Eukaryota</taxon>
        <taxon>Metazoa</taxon>
        <taxon>Ecdysozoa</taxon>
        <taxon>Arthropoda</taxon>
        <taxon>Hexapoda</taxon>
        <taxon>Insecta</taxon>
        <taxon>Pterygota</taxon>
        <taxon>Neoptera</taxon>
        <taxon>Paraneoptera</taxon>
        <taxon>Hemiptera</taxon>
        <taxon>Sternorrhyncha</taxon>
        <taxon>Aphidomorpha</taxon>
        <taxon>Aphidoidea</taxon>
        <taxon>Aphididae</taxon>
        <taxon>Macrosiphini</taxon>
        <taxon>Acyrthosiphon</taxon>
    </lineage>
</organism>
<dbReference type="GO" id="GO:0005829">
    <property type="term" value="C:cytosol"/>
    <property type="evidence" value="ECO:0007669"/>
    <property type="project" value="TreeGrafter"/>
</dbReference>
<dbReference type="InterPro" id="IPR036570">
    <property type="entry name" value="HORMA_dom_sf"/>
</dbReference>
<reference evidence="8" key="1">
    <citation type="submission" date="2010-06" db="EMBL/GenBank/DDBJ databases">
        <authorList>
            <person name="Jiang H."/>
            <person name="Abraham K."/>
            <person name="Ali S."/>
            <person name="Alsbrooks S.L."/>
            <person name="Anim B.N."/>
            <person name="Anosike U.S."/>
            <person name="Attaway T."/>
            <person name="Bandaranaike D.P."/>
            <person name="Battles P.K."/>
            <person name="Bell S.N."/>
            <person name="Bell A.V."/>
            <person name="Beltran B."/>
            <person name="Bickham C."/>
            <person name="Bustamante Y."/>
            <person name="Caleb T."/>
            <person name="Canada A."/>
            <person name="Cardenas V."/>
            <person name="Carter K."/>
            <person name="Chacko J."/>
            <person name="Chandrabose M.N."/>
            <person name="Chavez D."/>
            <person name="Chavez A."/>
            <person name="Chen L."/>
            <person name="Chu H.-S."/>
            <person name="Claassen K.J."/>
            <person name="Cockrell R."/>
            <person name="Collins M."/>
            <person name="Cooper J.A."/>
            <person name="Cree A."/>
            <person name="Curry S.M."/>
            <person name="Da Y."/>
            <person name="Dao M.D."/>
            <person name="Das B."/>
            <person name="Davila M.-L."/>
            <person name="Davy-Carroll L."/>
            <person name="Denson S."/>
            <person name="Dinh H."/>
            <person name="Ebong V.E."/>
            <person name="Edwards J.R."/>
            <person name="Egan A."/>
            <person name="El-Daye J."/>
            <person name="Escobedo L."/>
            <person name="Fernandez S."/>
            <person name="Fernando P.R."/>
            <person name="Flagg N."/>
            <person name="Forbes L.D."/>
            <person name="Fowler R.G."/>
            <person name="Fu Q."/>
            <person name="Gabisi R.A."/>
            <person name="Ganer J."/>
            <person name="Garbino Pronczuk A."/>
            <person name="Garcia R.M."/>
            <person name="Garner T."/>
            <person name="Garrett T.E."/>
            <person name="Gonzalez D.A."/>
            <person name="Hamid H."/>
            <person name="Hawkins E.S."/>
            <person name="Hirani K."/>
            <person name="Hogues M.E."/>
            <person name="Hollins B."/>
            <person name="Hsiao C.-H."/>
            <person name="Jabil R."/>
            <person name="James M.L."/>
            <person name="Jhangiani S.N."/>
            <person name="Johnson B."/>
            <person name="Johnson Q."/>
            <person name="Joshi V."/>
            <person name="Kalu J.B."/>
            <person name="Kam C."/>
            <person name="Kashfia A."/>
            <person name="Keebler J."/>
            <person name="Kisamo H."/>
            <person name="Kovar C.L."/>
            <person name="Lago L.A."/>
            <person name="Lai C.-Y."/>
            <person name="Laidlaw J."/>
            <person name="Lara F."/>
            <person name="Le T.-K."/>
            <person name="Lee S.L."/>
            <person name="Legall F.H."/>
            <person name="Lemon S.J."/>
            <person name="Lewis L.R."/>
            <person name="Li B."/>
            <person name="Liu Y."/>
            <person name="Liu Y.-S."/>
            <person name="Lopez J."/>
            <person name="Lozado R.J."/>
            <person name="Lu J."/>
            <person name="Madu R.C."/>
            <person name="Maheshwari M."/>
            <person name="Maheshwari R."/>
            <person name="Malloy K."/>
            <person name="Martinez E."/>
            <person name="Mathew T."/>
            <person name="Mercado I.C."/>
            <person name="Mercado C."/>
            <person name="Meyer B."/>
            <person name="Montgomery K."/>
            <person name="Morgan M.B."/>
            <person name="Munidasa M."/>
            <person name="Nazareth L.V."/>
            <person name="Nelson J."/>
            <person name="Ng B.M."/>
            <person name="Nguyen N.B."/>
            <person name="Nguyen P.Q."/>
            <person name="Nguyen T."/>
            <person name="Obregon M."/>
            <person name="Okwuonu G.O."/>
            <person name="Onwere C.G."/>
            <person name="Orozco G."/>
            <person name="Parra A."/>
            <person name="Patel S."/>
            <person name="Patil S."/>
            <person name="Perez A."/>
            <person name="Perez Y."/>
            <person name="Pham C."/>
            <person name="Primus E.L."/>
            <person name="Pu L.-L."/>
            <person name="Puazo M."/>
            <person name="Qin X."/>
            <person name="Quiroz J.B."/>
            <person name="Reese J."/>
            <person name="Richards S."/>
            <person name="Rives C.M."/>
            <person name="Robberts R."/>
            <person name="Ruiz S.J."/>
            <person name="Ruiz M.J."/>
            <person name="Santibanez J."/>
            <person name="Schneider B.W."/>
            <person name="Sisson I."/>
            <person name="Smith M."/>
            <person name="Sodergren E."/>
            <person name="Song X.-Z."/>
            <person name="Song B.B."/>
            <person name="Summersgill H."/>
            <person name="Thelus R."/>
            <person name="Thornton R.D."/>
            <person name="Trejos Z.Y."/>
            <person name="Usmani K."/>
            <person name="Vattathil S."/>
            <person name="Villasana D."/>
            <person name="Walker D.L."/>
            <person name="Wang S."/>
            <person name="Wang K."/>
            <person name="White C.S."/>
            <person name="Williams A.C."/>
            <person name="Williamson J."/>
            <person name="Wilson K."/>
            <person name="Woghiren I.O."/>
            <person name="Woodworth J.R."/>
            <person name="Worley K.C."/>
            <person name="Wright R.A."/>
            <person name="Wu W."/>
            <person name="Young L."/>
            <person name="Zhang L."/>
            <person name="Zhang J."/>
            <person name="Zhu Y."/>
            <person name="Muzny D.M."/>
            <person name="Weinstock G."/>
            <person name="Gibbs R.A."/>
        </authorList>
    </citation>
    <scope>NUCLEOTIDE SEQUENCE [LARGE SCALE GENOMIC DNA]</scope>
    <source>
        <strain evidence="8">LSR1</strain>
    </source>
</reference>
<dbReference type="GO" id="GO:0034497">
    <property type="term" value="P:protein localization to phagophore assembly site"/>
    <property type="evidence" value="ECO:0007669"/>
    <property type="project" value="TreeGrafter"/>
</dbReference>